<gene>
    <name evidence="2" type="ORF">HF576_05300</name>
</gene>
<keyword evidence="3" id="KW-1185">Reference proteome</keyword>
<dbReference type="InterPro" id="IPR016040">
    <property type="entry name" value="NAD(P)-bd_dom"/>
</dbReference>
<dbReference type="RefSeq" id="WP_168911687.1">
    <property type="nucleotide sequence ID" value="NZ_JABACI010000001.1"/>
</dbReference>
<protein>
    <submittedName>
        <fullName evidence="2">SDR family oxidoreductase</fullName>
    </submittedName>
</protein>
<comment type="caution">
    <text evidence="2">The sequence shown here is derived from an EMBL/GenBank/DDBJ whole genome shotgun (WGS) entry which is preliminary data.</text>
</comment>
<dbReference type="PANTHER" id="PTHR12126">
    <property type="entry name" value="NADH-UBIQUINONE OXIDOREDUCTASE 39 KDA SUBUNIT-RELATED"/>
    <property type="match status" value="1"/>
</dbReference>
<proteinExistence type="predicted"/>
<name>A0ABX1K992_9MICO</name>
<reference evidence="2 3" key="1">
    <citation type="submission" date="2020-04" db="EMBL/GenBank/DDBJ databases">
        <title>CFH 90308 Microbacterium sp.</title>
        <authorList>
            <person name="Nie G."/>
            <person name="Ming H."/>
            <person name="Xia T."/>
        </authorList>
    </citation>
    <scope>NUCLEOTIDE SEQUENCE [LARGE SCALE GENOMIC DNA]</scope>
    <source>
        <strain evidence="2 3">CFH 90308</strain>
    </source>
</reference>
<evidence type="ECO:0000313" key="3">
    <source>
        <dbReference type="Proteomes" id="UP001429745"/>
    </source>
</evidence>
<dbReference type="PANTHER" id="PTHR12126:SF11">
    <property type="entry name" value="NADH DEHYDROGENASE [UBIQUINONE] 1 ALPHA SUBCOMPLEX SUBUNIT 9, MITOCHONDRIAL"/>
    <property type="match status" value="1"/>
</dbReference>
<dbReference type="Gene3D" id="3.40.50.720">
    <property type="entry name" value="NAD(P)-binding Rossmann-like Domain"/>
    <property type="match status" value="1"/>
</dbReference>
<evidence type="ECO:0000313" key="2">
    <source>
        <dbReference type="EMBL" id="NLP83255.1"/>
    </source>
</evidence>
<evidence type="ECO:0000259" key="1">
    <source>
        <dbReference type="Pfam" id="PF13460"/>
    </source>
</evidence>
<accession>A0ABX1K992</accession>
<dbReference type="InterPro" id="IPR036291">
    <property type="entry name" value="NAD(P)-bd_dom_sf"/>
</dbReference>
<dbReference type="EMBL" id="JABACI010000001">
    <property type="protein sequence ID" value="NLP83255.1"/>
    <property type="molecule type" value="Genomic_DNA"/>
</dbReference>
<organism evidence="2 3">
    <name type="scientific">Microbacterium salsuginis</name>
    <dbReference type="NCBI Taxonomy" id="2722803"/>
    <lineage>
        <taxon>Bacteria</taxon>
        <taxon>Bacillati</taxon>
        <taxon>Actinomycetota</taxon>
        <taxon>Actinomycetes</taxon>
        <taxon>Micrococcales</taxon>
        <taxon>Microbacteriaceae</taxon>
        <taxon>Microbacterium</taxon>
    </lineage>
</organism>
<dbReference type="Proteomes" id="UP001429745">
    <property type="component" value="Unassembled WGS sequence"/>
</dbReference>
<dbReference type="SUPFAM" id="SSF51735">
    <property type="entry name" value="NAD(P)-binding Rossmann-fold domains"/>
    <property type="match status" value="1"/>
</dbReference>
<sequence>MRIVVLGGTGHVGRKVVDKLERRAQAVVVASPASGVDARTGRGLDAALEYADVLIDVTNSPDLSGPAARSFFEEATSHLLAAEERAGVKHHLVLSIVGADHAGEEGYFAAKGVQEQAVVSGPIPYSILRSTQFYDFARRIAEWNTTEDTVHLPPRPVQPVAASDVADALVELAMGRPLAGSVDVGGPEQMLLPDFVNRVLRVDNDPRYVVEDDDATLVGFNVSGDHLLPSSPSLSAVTTLDSWVHEEGLRRLVGTR</sequence>
<dbReference type="Pfam" id="PF13460">
    <property type="entry name" value="NAD_binding_10"/>
    <property type="match status" value="1"/>
</dbReference>
<dbReference type="InterPro" id="IPR051207">
    <property type="entry name" value="ComplexI_NDUFA9_subunit"/>
</dbReference>
<feature type="domain" description="NAD(P)-binding" evidence="1">
    <location>
        <begin position="7"/>
        <end position="172"/>
    </location>
</feature>